<dbReference type="EMBL" id="MDYP01000030">
    <property type="protein sequence ID" value="OQE04719.1"/>
    <property type="molecule type" value="Genomic_DNA"/>
</dbReference>
<evidence type="ECO:0000313" key="1">
    <source>
        <dbReference type="EMBL" id="OQE04719.1"/>
    </source>
</evidence>
<dbReference type="AlphaFoldDB" id="A0A1V6RTB9"/>
<evidence type="ECO:0000313" key="2">
    <source>
        <dbReference type="Proteomes" id="UP000191518"/>
    </source>
</evidence>
<proteinExistence type="predicted"/>
<protein>
    <submittedName>
        <fullName evidence="1">Uncharacterized protein</fullName>
    </submittedName>
</protein>
<keyword evidence="2" id="KW-1185">Reference proteome</keyword>
<sequence>MGSQPNFHLFGDCSIEAPSKEEFDKISDYIPLLNAFEASLKTRVKEMWDFGTAFKELVKEDTKVWKSLGVDRSPHFVQPSGSLSSALAIHLYNPNFFVADPQSTVTDDPTNPTIRLLYECGLSFEYCFMFDGIYRRERTDDCLLFYTEDPRRPHREFIQKIRENMSAAVEICLGEEVFKEIRKTARLVRFPLWGMFKSVRLWLELDDSNLGSMKRFVIQAYHPQFFSRPGRFSKTSSEFFETYGRPQDLAILMAIQLAGLHHRIKLKPNFFESNFVRGKYSRLSPKQDLERRDHLREALDAFRVAFPKKFKEFELRQSRRKEEKDLLKGINDIPSGSIVPMHTHPNGPISEREQEFRLNARNTKFCSIIASFEQVMEDMDPFHYEASDDYVESEIFDYGDIPTPLQLWLQSQDGLKIHGRMSNLNKCSAEYLACMVGIMYIRKITRAESGLKQVKAIPGEPGKLIHLKCSGCQRPVLDDAFPFFVADSPDCYFIEVARSAQKGGNGCGQNGCKGKPGLIPVDHGAQGYTRMETRAIAQTMRRKANWKAPLCRTGKDLEGCAQTVRVRCRGYGQGNQKVECGRERDYDTPEWTIHSPARLVQPRLKCDCDERVKDHYFEPVDKKIDMISFTSLRKIYRGFLKANCDLANYPKLPDTIFDLEPNGDPKKKQKMYRERFECLKNAQRALTGSN</sequence>
<gene>
    <name evidence="1" type="ORF">PENVUL_c030G08353</name>
</gene>
<organism evidence="1 2">
    <name type="scientific">Penicillium vulpinum</name>
    <dbReference type="NCBI Taxonomy" id="29845"/>
    <lineage>
        <taxon>Eukaryota</taxon>
        <taxon>Fungi</taxon>
        <taxon>Dikarya</taxon>
        <taxon>Ascomycota</taxon>
        <taxon>Pezizomycotina</taxon>
        <taxon>Eurotiomycetes</taxon>
        <taxon>Eurotiomycetidae</taxon>
        <taxon>Eurotiales</taxon>
        <taxon>Aspergillaceae</taxon>
        <taxon>Penicillium</taxon>
    </lineage>
</organism>
<dbReference type="Proteomes" id="UP000191518">
    <property type="component" value="Unassembled WGS sequence"/>
</dbReference>
<dbReference type="STRING" id="29845.A0A1V6RTB9"/>
<reference evidence="2" key="1">
    <citation type="journal article" date="2017" name="Nat. Microbiol.">
        <title>Global analysis of biosynthetic gene clusters reveals vast potential of secondary metabolite production in Penicillium species.</title>
        <authorList>
            <person name="Nielsen J.C."/>
            <person name="Grijseels S."/>
            <person name="Prigent S."/>
            <person name="Ji B."/>
            <person name="Dainat J."/>
            <person name="Nielsen K.F."/>
            <person name="Frisvad J.C."/>
            <person name="Workman M."/>
            <person name="Nielsen J."/>
        </authorList>
    </citation>
    <scope>NUCLEOTIDE SEQUENCE [LARGE SCALE GENOMIC DNA]</scope>
    <source>
        <strain evidence="2">IBT 29486</strain>
    </source>
</reference>
<name>A0A1V6RTB9_9EURO</name>
<comment type="caution">
    <text evidence="1">The sequence shown here is derived from an EMBL/GenBank/DDBJ whole genome shotgun (WGS) entry which is preliminary data.</text>
</comment>
<accession>A0A1V6RTB9</accession>